<feature type="region of interest" description="Disordered" evidence="1">
    <location>
        <begin position="1"/>
        <end position="28"/>
    </location>
</feature>
<dbReference type="EMBL" id="LCWV01000004">
    <property type="protein sequence ID" value="PWI73787.1"/>
    <property type="molecule type" value="Genomic_DNA"/>
</dbReference>
<organism evidence="3 4">
    <name type="scientific">Purpureocillium lilacinum</name>
    <name type="common">Paecilomyces lilacinus</name>
    <dbReference type="NCBI Taxonomy" id="33203"/>
    <lineage>
        <taxon>Eukaryota</taxon>
        <taxon>Fungi</taxon>
        <taxon>Dikarya</taxon>
        <taxon>Ascomycota</taxon>
        <taxon>Pezizomycotina</taxon>
        <taxon>Sordariomycetes</taxon>
        <taxon>Hypocreomycetidae</taxon>
        <taxon>Hypocreales</taxon>
        <taxon>Ophiocordycipitaceae</taxon>
        <taxon>Purpureocillium</taxon>
    </lineage>
</organism>
<feature type="compositionally biased region" description="Polar residues" evidence="1">
    <location>
        <begin position="239"/>
        <end position="249"/>
    </location>
</feature>
<accession>A0A2U3EGZ1</accession>
<feature type="compositionally biased region" description="Basic and acidic residues" evidence="1">
    <location>
        <begin position="324"/>
        <end position="344"/>
    </location>
</feature>
<feature type="region of interest" description="Disordered" evidence="1">
    <location>
        <begin position="304"/>
        <end position="369"/>
    </location>
</feature>
<evidence type="ECO:0000313" key="4">
    <source>
        <dbReference type="Proteomes" id="UP000245956"/>
    </source>
</evidence>
<dbReference type="CDD" id="cd12087">
    <property type="entry name" value="TM_EGFR-like"/>
    <property type="match status" value="1"/>
</dbReference>
<evidence type="ECO:0000256" key="2">
    <source>
        <dbReference type="SAM" id="Phobius"/>
    </source>
</evidence>
<evidence type="ECO:0000256" key="1">
    <source>
        <dbReference type="SAM" id="MobiDB-lite"/>
    </source>
</evidence>
<evidence type="ECO:0000313" key="3">
    <source>
        <dbReference type="EMBL" id="PWI73787.1"/>
    </source>
</evidence>
<dbReference type="Proteomes" id="UP000245956">
    <property type="component" value="Unassembled WGS sequence"/>
</dbReference>
<feature type="compositionally biased region" description="Basic and acidic residues" evidence="1">
    <location>
        <begin position="358"/>
        <end position="369"/>
    </location>
</feature>
<keyword evidence="2" id="KW-0472">Membrane</keyword>
<feature type="region of interest" description="Disordered" evidence="1">
    <location>
        <begin position="231"/>
        <end position="258"/>
    </location>
</feature>
<reference evidence="3 4" key="1">
    <citation type="journal article" date="2016" name="Front. Microbiol.">
        <title>Genome and transcriptome sequences reveal the specific parasitism of the nematophagous Purpureocillium lilacinum 36-1.</title>
        <authorList>
            <person name="Xie J."/>
            <person name="Li S."/>
            <person name="Mo C."/>
            <person name="Xiao X."/>
            <person name="Peng D."/>
            <person name="Wang G."/>
            <person name="Xiao Y."/>
        </authorList>
    </citation>
    <scope>NUCLEOTIDE SEQUENCE [LARGE SCALE GENOMIC DNA]</scope>
    <source>
        <strain evidence="3 4">36-1</strain>
    </source>
</reference>
<feature type="transmembrane region" description="Helical" evidence="2">
    <location>
        <begin position="275"/>
        <end position="297"/>
    </location>
</feature>
<name>A0A2U3EGZ1_PURLI</name>
<proteinExistence type="predicted"/>
<keyword evidence="2" id="KW-0812">Transmembrane</keyword>
<comment type="caution">
    <text evidence="3">The sequence shown here is derived from an EMBL/GenBank/DDBJ whole genome shotgun (WGS) entry which is preliminary data.</text>
</comment>
<keyword evidence="2" id="KW-1133">Transmembrane helix</keyword>
<feature type="compositionally biased region" description="Basic and acidic residues" evidence="1">
    <location>
        <begin position="304"/>
        <end position="314"/>
    </location>
</feature>
<gene>
    <name evidence="3" type="ORF">PCL_09063</name>
</gene>
<dbReference type="AlphaFoldDB" id="A0A2U3EGZ1"/>
<protein>
    <submittedName>
        <fullName evidence="3">Uncharacterized protein</fullName>
    </submittedName>
</protein>
<sequence length="369" mass="38907">MASVTSSTPSTQASTAASRTTSWSRTVRPRQVIAPLTTTFTPAPECSHWTDSGPGRITSGTLSAQCVAFYSIVVCNSQTTSAPPCLPTGSTFETVYGAFYSPGLFCPSGWQPVASVTAGDKGDEYGFKNAMRVDALLPDETAVACCPSNYAYFPIVDAGGASGICTSNVVTNPVSYKSCVPSSFFQEITRSDIGEYITVNYTQQRSLNSDSSTRVWFAGIQVIAPTVQINHRPQDRSLAPTSSSQSSVPTNGTYSGGAGGGIQGSTTATLRAGGIAGIVIGVCAFVGGLLLFSMWAYRRRRAKQAEAKTPHIEESGNDAGYAKPELDSAEQARPELEDSARLELDAATSHPIVELEGDNTRPRSELPGH</sequence>